<dbReference type="EMBL" id="CM055763">
    <property type="protein sequence ID" value="KAJ7985548.1"/>
    <property type="molecule type" value="Genomic_DNA"/>
</dbReference>
<organism evidence="1 2">
    <name type="scientific">Dallia pectoralis</name>
    <name type="common">Alaska blackfish</name>
    <dbReference type="NCBI Taxonomy" id="75939"/>
    <lineage>
        <taxon>Eukaryota</taxon>
        <taxon>Metazoa</taxon>
        <taxon>Chordata</taxon>
        <taxon>Craniata</taxon>
        <taxon>Vertebrata</taxon>
        <taxon>Euteleostomi</taxon>
        <taxon>Actinopterygii</taxon>
        <taxon>Neopterygii</taxon>
        <taxon>Teleostei</taxon>
        <taxon>Protacanthopterygii</taxon>
        <taxon>Esociformes</taxon>
        <taxon>Umbridae</taxon>
        <taxon>Dallia</taxon>
    </lineage>
</organism>
<dbReference type="Proteomes" id="UP001157502">
    <property type="component" value="Chromosome 36"/>
</dbReference>
<comment type="caution">
    <text evidence="1">The sequence shown here is derived from an EMBL/GenBank/DDBJ whole genome shotgun (WGS) entry which is preliminary data.</text>
</comment>
<proteinExistence type="predicted"/>
<reference evidence="1" key="1">
    <citation type="submission" date="2021-05" db="EMBL/GenBank/DDBJ databases">
        <authorList>
            <person name="Pan Q."/>
            <person name="Jouanno E."/>
            <person name="Zahm M."/>
            <person name="Klopp C."/>
            <person name="Cabau C."/>
            <person name="Louis A."/>
            <person name="Berthelot C."/>
            <person name="Parey E."/>
            <person name="Roest Crollius H."/>
            <person name="Montfort J."/>
            <person name="Robinson-Rechavi M."/>
            <person name="Bouchez O."/>
            <person name="Lampietro C."/>
            <person name="Lopez Roques C."/>
            <person name="Donnadieu C."/>
            <person name="Postlethwait J."/>
            <person name="Bobe J."/>
            <person name="Dillon D."/>
            <person name="Chandos A."/>
            <person name="von Hippel F."/>
            <person name="Guiguen Y."/>
        </authorList>
    </citation>
    <scope>NUCLEOTIDE SEQUENCE</scope>
    <source>
        <strain evidence="1">YG-Jan2019</strain>
    </source>
</reference>
<protein>
    <submittedName>
        <fullName evidence="1">Uncharacterized protein</fullName>
    </submittedName>
</protein>
<name>A0ACC2F2I4_DALPE</name>
<evidence type="ECO:0000313" key="2">
    <source>
        <dbReference type="Proteomes" id="UP001157502"/>
    </source>
</evidence>
<accession>A0ACC2F2I4</accession>
<evidence type="ECO:0000313" key="1">
    <source>
        <dbReference type="EMBL" id="KAJ7985548.1"/>
    </source>
</evidence>
<gene>
    <name evidence="1" type="ORF">DPEC_G00353230</name>
</gene>
<keyword evidence="2" id="KW-1185">Reference proteome</keyword>
<sequence>MTTGPGDLSPAVTFHHPVLHLGWCGHLATEAMVSGSMDQRLLEIESILLGRSHPHPPYYGQMRTRPFPLLNTSIYEDIRLPDKKWPCCKCPSIRVHVCTGDVIPHT</sequence>